<protein>
    <recommendedName>
        <fullName evidence="4">Wall-associated receptor kinase galacturonan-binding domain-containing protein</fullName>
    </recommendedName>
</protein>
<evidence type="ECO:0000256" key="1">
    <source>
        <dbReference type="SAM" id="Phobius"/>
    </source>
</evidence>
<dbReference type="OrthoDB" id="674570at2759"/>
<evidence type="ECO:0000313" key="2">
    <source>
        <dbReference type="EMBL" id="KAF8658020.1"/>
    </source>
</evidence>
<dbReference type="AlphaFoldDB" id="A0A835AAP6"/>
<keyword evidence="1" id="KW-0812">Transmembrane</keyword>
<keyword evidence="1" id="KW-1133">Transmembrane helix</keyword>
<feature type="transmembrane region" description="Helical" evidence="1">
    <location>
        <begin position="82"/>
        <end position="103"/>
    </location>
</feature>
<evidence type="ECO:0000313" key="3">
    <source>
        <dbReference type="Proteomes" id="UP000636709"/>
    </source>
</evidence>
<keyword evidence="3" id="KW-1185">Reference proteome</keyword>
<organism evidence="2 3">
    <name type="scientific">Digitaria exilis</name>
    <dbReference type="NCBI Taxonomy" id="1010633"/>
    <lineage>
        <taxon>Eukaryota</taxon>
        <taxon>Viridiplantae</taxon>
        <taxon>Streptophyta</taxon>
        <taxon>Embryophyta</taxon>
        <taxon>Tracheophyta</taxon>
        <taxon>Spermatophyta</taxon>
        <taxon>Magnoliopsida</taxon>
        <taxon>Liliopsida</taxon>
        <taxon>Poales</taxon>
        <taxon>Poaceae</taxon>
        <taxon>PACMAD clade</taxon>
        <taxon>Panicoideae</taxon>
        <taxon>Panicodae</taxon>
        <taxon>Paniceae</taxon>
        <taxon>Anthephorinae</taxon>
        <taxon>Digitaria</taxon>
    </lineage>
</organism>
<gene>
    <name evidence="2" type="ORF">HU200_059482</name>
</gene>
<sequence length="389" mass="42535">MYFRPIYRQSEEVIHILPRLATRAALSGLARIPSAATYESRRRLRPSLALSSHSSSSLSVFPTFRPLSRCFVPTYAVIENGILNNALFLSVFVIMLLVLQATIAEPQPSQQPRPITLDGCPDKCSEISIPYPLGVKPGCFLDGFQVTCNYSFQPPRLFIESEGMNDPSQQAAALVYYTVETKDWDLAGNIWFRPVELMDISVAHAEARAYGAVRSDCSINAAHHIRQLQLTTLAGPFILAANRNMLVGVGWSILVDMRTSLFSSGSTLSCVSNMRYDPGYAENGSCSSGFGCCQAFVAPTLGPVSKFGVGFNCPPYGNGMGDLSPCSYGMVVERSWYNLSAEDLYGYDFLTQKYPRGVPFVIDFAVRNRSCPTPGGPAPPDYACRSGNS</sequence>
<dbReference type="Proteomes" id="UP000636709">
    <property type="component" value="Unassembled WGS sequence"/>
</dbReference>
<accession>A0A835AAP6</accession>
<evidence type="ECO:0008006" key="4">
    <source>
        <dbReference type="Google" id="ProtNLM"/>
    </source>
</evidence>
<reference evidence="2" key="1">
    <citation type="submission" date="2020-07" db="EMBL/GenBank/DDBJ databases">
        <title>Genome sequence and genetic diversity analysis of an under-domesticated orphan crop, white fonio (Digitaria exilis).</title>
        <authorList>
            <person name="Bennetzen J.L."/>
            <person name="Chen S."/>
            <person name="Ma X."/>
            <person name="Wang X."/>
            <person name="Yssel A.E.J."/>
            <person name="Chaluvadi S.R."/>
            <person name="Johnson M."/>
            <person name="Gangashetty P."/>
            <person name="Hamidou F."/>
            <person name="Sanogo M.D."/>
            <person name="Zwaenepoel A."/>
            <person name="Wallace J."/>
            <person name="Van De Peer Y."/>
            <person name="Van Deynze A."/>
        </authorList>
    </citation>
    <scope>NUCLEOTIDE SEQUENCE</scope>
    <source>
        <tissue evidence="2">Leaves</tissue>
    </source>
</reference>
<comment type="caution">
    <text evidence="2">The sequence shown here is derived from an EMBL/GenBank/DDBJ whole genome shotgun (WGS) entry which is preliminary data.</text>
</comment>
<dbReference type="PANTHER" id="PTHR33491">
    <property type="entry name" value="OSJNBA0016N04.9 PROTEIN"/>
    <property type="match status" value="1"/>
</dbReference>
<proteinExistence type="predicted"/>
<keyword evidence="1" id="KW-0472">Membrane</keyword>
<dbReference type="EMBL" id="JACEFO010002484">
    <property type="protein sequence ID" value="KAF8658020.1"/>
    <property type="molecule type" value="Genomic_DNA"/>
</dbReference>
<name>A0A835AAP6_9POAL</name>